<keyword evidence="2 5" id="KW-0489">Methyltransferase</keyword>
<dbReference type="HAMAP" id="MF_03188">
    <property type="entry name" value="Methyltr_EFM4"/>
    <property type="match status" value="1"/>
</dbReference>
<sequence>MTQPEDTVVQEGRKLLDPSELGTKNYWEAAYDREIQNHEDDTEDEGIIWFDESNAEDTVLDKLDEYSDASGRALLDRRDSRFLDLGTGNGHMLFELREREDDEGGRWSGDLVGVDYSPRSVELARQIDEQRRAALQQTDGDVSAGTSDLSGYANLSLHVWDLLSETPGDWLQDGFDVVLDKGTFDAISLMTPETDGSPHPCDRYRQTVIPLIKRGRYLVITSCNWTKNELLEWLVPQDGELVLFDEARYPTFTFGGKTGQSVVTLVLQRRQIEA</sequence>
<dbReference type="PANTHER" id="PTHR12843">
    <property type="entry name" value="PROTEIN-LYSINE N-METHYLTRANSFERASE METTL10"/>
    <property type="match status" value="1"/>
</dbReference>
<dbReference type="GO" id="GO:0016192">
    <property type="term" value="P:vesicle-mediated transport"/>
    <property type="evidence" value="ECO:0007669"/>
    <property type="project" value="UniProtKB-UniRule"/>
</dbReference>
<evidence type="ECO:0000256" key="1">
    <source>
        <dbReference type="ARBA" id="ARBA00022490"/>
    </source>
</evidence>
<dbReference type="CDD" id="cd02440">
    <property type="entry name" value="AdoMet_MTases"/>
    <property type="match status" value="1"/>
</dbReference>
<comment type="similarity">
    <text evidence="5">Belongs to the class I-like SAM-binding methyltransferase superfamily. EFM4 family.</text>
</comment>
<dbReference type="Pfam" id="PF13847">
    <property type="entry name" value="Methyltransf_31"/>
    <property type="match status" value="1"/>
</dbReference>
<dbReference type="GO" id="GO:0016279">
    <property type="term" value="F:protein-lysine N-methyltransferase activity"/>
    <property type="evidence" value="ECO:0007669"/>
    <property type="project" value="UniProtKB-UniRule"/>
</dbReference>
<evidence type="ECO:0000256" key="2">
    <source>
        <dbReference type="ARBA" id="ARBA00022603"/>
    </source>
</evidence>
<dbReference type="OrthoDB" id="10069295at2759"/>
<evidence type="ECO:0000256" key="3">
    <source>
        <dbReference type="ARBA" id="ARBA00022679"/>
    </source>
</evidence>
<keyword evidence="4 5" id="KW-0949">S-adenosyl-L-methionine</keyword>
<dbReference type="Gene3D" id="3.40.50.150">
    <property type="entry name" value="Vaccinia Virus protein VP39"/>
    <property type="match status" value="1"/>
</dbReference>
<name>A0A6J3MGU1_9PEZI</name>
<gene>
    <name evidence="5" type="primary">EFM4</name>
    <name evidence="8" type="ORF">K489DRAFT_385858</name>
</gene>
<dbReference type="AlphaFoldDB" id="A0A6J3MGU1"/>
<dbReference type="InterPro" id="IPR029063">
    <property type="entry name" value="SAM-dependent_MTases_sf"/>
</dbReference>
<proteinExistence type="inferred from homology"/>
<keyword evidence="5" id="KW-0813">Transport</keyword>
<dbReference type="InterPro" id="IPR026635">
    <property type="entry name" value="Efm4/METTL10"/>
</dbReference>
<dbReference type="GO" id="GO:0005737">
    <property type="term" value="C:cytoplasm"/>
    <property type="evidence" value="ECO:0007669"/>
    <property type="project" value="UniProtKB-SubCell"/>
</dbReference>
<evidence type="ECO:0000259" key="6">
    <source>
        <dbReference type="Pfam" id="PF13847"/>
    </source>
</evidence>
<evidence type="ECO:0000313" key="8">
    <source>
        <dbReference type="RefSeq" id="XP_033464212.1"/>
    </source>
</evidence>
<dbReference type="InterPro" id="IPR025714">
    <property type="entry name" value="Methyltranfer_dom"/>
</dbReference>
<reference evidence="8" key="3">
    <citation type="submission" date="2025-08" db="UniProtKB">
        <authorList>
            <consortium name="RefSeq"/>
        </authorList>
    </citation>
    <scope>IDENTIFICATION</scope>
    <source>
        <strain evidence="8">CBS 342.82</strain>
    </source>
</reference>
<dbReference type="RefSeq" id="XP_033464212.1">
    <property type="nucleotide sequence ID" value="XM_033606173.1"/>
</dbReference>
<dbReference type="PANTHER" id="PTHR12843:SF5">
    <property type="entry name" value="EEF1A LYSINE METHYLTRANSFERASE 2"/>
    <property type="match status" value="1"/>
</dbReference>
<evidence type="ECO:0000256" key="5">
    <source>
        <dbReference type="HAMAP-Rule" id="MF_03188"/>
    </source>
</evidence>
<dbReference type="EC" id="2.1.1.-" evidence="5"/>
<protein>
    <recommendedName>
        <fullName evidence="5">Protein-lysine N-methyltransferase EFM4</fullName>
        <ecNumber evidence="5">2.1.1.-</ecNumber>
    </recommendedName>
    <alternativeName>
        <fullName evidence="5">Elongation factor methyltransferase 4</fullName>
    </alternativeName>
</protein>
<organism evidence="8">
    <name type="scientific">Dissoconium aciculare CBS 342.82</name>
    <dbReference type="NCBI Taxonomy" id="1314786"/>
    <lineage>
        <taxon>Eukaryota</taxon>
        <taxon>Fungi</taxon>
        <taxon>Dikarya</taxon>
        <taxon>Ascomycota</taxon>
        <taxon>Pezizomycotina</taxon>
        <taxon>Dothideomycetes</taxon>
        <taxon>Dothideomycetidae</taxon>
        <taxon>Mycosphaerellales</taxon>
        <taxon>Dissoconiaceae</taxon>
        <taxon>Dissoconium</taxon>
    </lineage>
</organism>
<dbReference type="GO" id="GO:0032259">
    <property type="term" value="P:methylation"/>
    <property type="evidence" value="ECO:0007669"/>
    <property type="project" value="UniProtKB-KW"/>
</dbReference>
<evidence type="ECO:0000313" key="7">
    <source>
        <dbReference type="Proteomes" id="UP000504637"/>
    </source>
</evidence>
<comment type="subcellular location">
    <subcellularLocation>
        <location evidence="5">Cytoplasm</location>
    </subcellularLocation>
</comment>
<reference evidence="8" key="1">
    <citation type="submission" date="2020-01" db="EMBL/GenBank/DDBJ databases">
        <authorList>
            <consortium name="DOE Joint Genome Institute"/>
            <person name="Haridas S."/>
            <person name="Albert R."/>
            <person name="Binder M."/>
            <person name="Bloem J."/>
            <person name="Labutti K."/>
            <person name="Salamov A."/>
            <person name="Andreopoulos B."/>
            <person name="Baker S.E."/>
            <person name="Barry K."/>
            <person name="Bills G."/>
            <person name="Bluhm B.H."/>
            <person name="Cannon C."/>
            <person name="Castanera R."/>
            <person name="Culley D.E."/>
            <person name="Daum C."/>
            <person name="Ezra D."/>
            <person name="Gonzalez J.B."/>
            <person name="Henrissat B."/>
            <person name="Kuo A."/>
            <person name="Liang C."/>
            <person name="Lipzen A."/>
            <person name="Lutzoni F."/>
            <person name="Magnuson J."/>
            <person name="Mondo S."/>
            <person name="Nolan M."/>
            <person name="Ohm R."/>
            <person name="Pangilinan J."/>
            <person name="Park H.-J."/>
            <person name="Ramirez L."/>
            <person name="Alfaro M."/>
            <person name="Sun H."/>
            <person name="Tritt A."/>
            <person name="Yoshinaga Y."/>
            <person name="Zwiers L.-H."/>
            <person name="Turgeon B.G."/>
            <person name="Goodwin S.B."/>
            <person name="Spatafora J.W."/>
            <person name="Crous P.W."/>
            <person name="Grigoriev I.V."/>
        </authorList>
    </citation>
    <scope>NUCLEOTIDE SEQUENCE</scope>
    <source>
        <strain evidence="8">CBS 342.82</strain>
    </source>
</reference>
<keyword evidence="7" id="KW-1185">Reference proteome</keyword>
<dbReference type="Proteomes" id="UP000504637">
    <property type="component" value="Unplaced"/>
</dbReference>
<dbReference type="SUPFAM" id="SSF53335">
    <property type="entry name" value="S-adenosyl-L-methionine-dependent methyltransferases"/>
    <property type="match status" value="1"/>
</dbReference>
<feature type="domain" description="Methyltransferase" evidence="6">
    <location>
        <begin position="79"/>
        <end position="230"/>
    </location>
</feature>
<comment type="function">
    <text evidence="5">S-adenosyl-L-methionine-dependent protein-lysine N-methyltransferase that mono- and dimethylates elongation factor 1-alpha at 'Lys-316'. May play a role in intracellular transport.</text>
</comment>
<keyword evidence="3 5" id="KW-0808">Transferase</keyword>
<evidence type="ECO:0000256" key="4">
    <source>
        <dbReference type="ARBA" id="ARBA00022691"/>
    </source>
</evidence>
<accession>A0A6J3MGU1</accession>
<keyword evidence="1 5" id="KW-0963">Cytoplasm</keyword>
<reference evidence="8" key="2">
    <citation type="submission" date="2020-04" db="EMBL/GenBank/DDBJ databases">
        <authorList>
            <consortium name="NCBI Genome Project"/>
        </authorList>
    </citation>
    <scope>NUCLEOTIDE SEQUENCE</scope>
    <source>
        <strain evidence="8">CBS 342.82</strain>
    </source>
</reference>